<feature type="non-terminal residue" evidence="2">
    <location>
        <position position="1"/>
    </location>
</feature>
<dbReference type="Proteomes" id="UP000004810">
    <property type="component" value="Unassembled WGS sequence"/>
</dbReference>
<evidence type="ECO:0000313" key="2">
    <source>
        <dbReference type="EMBL" id="EJW78513.1"/>
    </source>
</evidence>
<feature type="compositionally biased region" description="Acidic residues" evidence="1">
    <location>
        <begin position="83"/>
        <end position="94"/>
    </location>
</feature>
<reference evidence="3" key="1">
    <citation type="submission" date="2012-08" db="EMBL/GenBank/DDBJ databases">
        <title>The Genome Sequence of Wuchereria bancrofti.</title>
        <authorList>
            <person name="Nutman T.B."/>
            <person name="Fink D.L."/>
            <person name="Russ C."/>
            <person name="Young S."/>
            <person name="Zeng Q."/>
            <person name="Koehrsen M."/>
            <person name="Alvarado L."/>
            <person name="Berlin A."/>
            <person name="Chapman S.B."/>
            <person name="Chen Z."/>
            <person name="Freedman E."/>
            <person name="Gellesch M."/>
            <person name="Goldberg J."/>
            <person name="Griggs A."/>
            <person name="Gujja S."/>
            <person name="Heilman E.R."/>
            <person name="Heiman D."/>
            <person name="Hepburn T."/>
            <person name="Howarth C."/>
            <person name="Jen D."/>
            <person name="Larson L."/>
            <person name="Lewis B."/>
            <person name="Mehta T."/>
            <person name="Park D."/>
            <person name="Pearson M."/>
            <person name="Roberts A."/>
            <person name="Saif S."/>
            <person name="Shea T."/>
            <person name="Shenoy N."/>
            <person name="Sisk P."/>
            <person name="Stolte C."/>
            <person name="Sykes S."/>
            <person name="Walk T."/>
            <person name="White J."/>
            <person name="Yandava C."/>
            <person name="Haas B."/>
            <person name="Henn M.R."/>
            <person name="Nusbaum C."/>
            <person name="Birren B."/>
        </authorList>
    </citation>
    <scope>NUCLEOTIDE SEQUENCE [LARGE SCALE GENOMIC DNA]</scope>
    <source>
        <strain evidence="3">NA</strain>
    </source>
</reference>
<feature type="region of interest" description="Disordered" evidence="1">
    <location>
        <begin position="68"/>
        <end position="105"/>
    </location>
</feature>
<dbReference type="EMBL" id="ADBV01006476">
    <property type="protein sequence ID" value="EJW78513.1"/>
    <property type="molecule type" value="Genomic_DNA"/>
</dbReference>
<name>J9E8R3_WUCBA</name>
<dbReference type="AlphaFoldDB" id="J9E8R3"/>
<proteinExistence type="predicted"/>
<comment type="caution">
    <text evidence="2">The sequence shown here is derived from an EMBL/GenBank/DDBJ whole genome shotgun (WGS) entry which is preliminary data.</text>
</comment>
<evidence type="ECO:0000256" key="1">
    <source>
        <dbReference type="SAM" id="MobiDB-lite"/>
    </source>
</evidence>
<protein>
    <submittedName>
        <fullName evidence="2">Uncharacterized protein</fullName>
    </submittedName>
</protein>
<gene>
    <name evidence="2" type="ORF">WUBG_10578</name>
</gene>
<sequence length="105" mass="11596">VTSLNTIGVSSAFYISLVQYLLNSEIWLCFCSKNDASPEAPNENQPSGLEAGLVQSVGDATRRRAYFHMREPSPPAKRTQINNEDDTGANEDQTDDSKSRHQAHV</sequence>
<evidence type="ECO:0000313" key="3">
    <source>
        <dbReference type="Proteomes" id="UP000004810"/>
    </source>
</evidence>
<organism evidence="2 3">
    <name type="scientific">Wuchereria bancrofti</name>
    <dbReference type="NCBI Taxonomy" id="6293"/>
    <lineage>
        <taxon>Eukaryota</taxon>
        <taxon>Metazoa</taxon>
        <taxon>Ecdysozoa</taxon>
        <taxon>Nematoda</taxon>
        <taxon>Chromadorea</taxon>
        <taxon>Rhabditida</taxon>
        <taxon>Spirurina</taxon>
        <taxon>Spiruromorpha</taxon>
        <taxon>Filarioidea</taxon>
        <taxon>Onchocercidae</taxon>
        <taxon>Wuchereria</taxon>
    </lineage>
</organism>
<accession>J9E8R3</accession>